<dbReference type="InterPro" id="IPR006626">
    <property type="entry name" value="PbH1"/>
</dbReference>
<name>A0A518EW23_9BACT</name>
<evidence type="ECO:0000259" key="2">
    <source>
        <dbReference type="Pfam" id="PF13229"/>
    </source>
</evidence>
<organism evidence="3 4">
    <name type="scientific">Saltatorellus ferox</name>
    <dbReference type="NCBI Taxonomy" id="2528018"/>
    <lineage>
        <taxon>Bacteria</taxon>
        <taxon>Pseudomonadati</taxon>
        <taxon>Planctomycetota</taxon>
        <taxon>Planctomycetia</taxon>
        <taxon>Planctomycetia incertae sedis</taxon>
        <taxon>Saltatorellus</taxon>
    </lineage>
</organism>
<gene>
    <name evidence="3" type="ORF">Poly30_38320</name>
</gene>
<dbReference type="AlphaFoldDB" id="A0A518EW23"/>
<dbReference type="InterPro" id="IPR011050">
    <property type="entry name" value="Pectin_lyase_fold/virulence"/>
</dbReference>
<dbReference type="SMART" id="SM00710">
    <property type="entry name" value="PbH1"/>
    <property type="match status" value="5"/>
</dbReference>
<dbReference type="NCBIfam" id="NF041518">
    <property type="entry name" value="choice_anch_Q"/>
    <property type="match status" value="1"/>
</dbReference>
<dbReference type="Gene3D" id="2.160.20.10">
    <property type="entry name" value="Single-stranded right-handed beta-helix, Pectin lyase-like"/>
    <property type="match status" value="1"/>
</dbReference>
<feature type="signal peptide" evidence="1">
    <location>
        <begin position="1"/>
        <end position="21"/>
    </location>
</feature>
<evidence type="ECO:0000313" key="4">
    <source>
        <dbReference type="Proteomes" id="UP000320390"/>
    </source>
</evidence>
<dbReference type="InterPro" id="IPR012334">
    <property type="entry name" value="Pectin_lyas_fold"/>
</dbReference>
<keyword evidence="4" id="KW-1185">Reference proteome</keyword>
<accession>A0A518EW23</accession>
<dbReference type="EMBL" id="CP036434">
    <property type="protein sequence ID" value="QDV08295.1"/>
    <property type="molecule type" value="Genomic_DNA"/>
</dbReference>
<keyword evidence="1" id="KW-0732">Signal</keyword>
<feature type="chain" id="PRO_5021926969" description="Right handed beta helix domain-containing protein" evidence="1">
    <location>
        <begin position="22"/>
        <end position="571"/>
    </location>
</feature>
<dbReference type="InterPro" id="IPR059226">
    <property type="entry name" value="Choice_anch_Q_dom"/>
</dbReference>
<protein>
    <recommendedName>
        <fullName evidence="2">Right handed beta helix domain-containing protein</fullName>
    </recommendedName>
</protein>
<evidence type="ECO:0000313" key="3">
    <source>
        <dbReference type="EMBL" id="QDV08295.1"/>
    </source>
</evidence>
<evidence type="ECO:0000256" key="1">
    <source>
        <dbReference type="SAM" id="SignalP"/>
    </source>
</evidence>
<proteinExistence type="predicted"/>
<dbReference type="InterPro" id="IPR039448">
    <property type="entry name" value="Beta_helix"/>
</dbReference>
<dbReference type="SUPFAM" id="SSF51126">
    <property type="entry name" value="Pectin lyase-like"/>
    <property type="match status" value="1"/>
</dbReference>
<dbReference type="OrthoDB" id="292920at2"/>
<dbReference type="Pfam" id="PF13229">
    <property type="entry name" value="Beta_helix"/>
    <property type="match status" value="1"/>
</dbReference>
<dbReference type="RefSeq" id="WP_145200690.1">
    <property type="nucleotide sequence ID" value="NZ_CP036434.1"/>
</dbReference>
<dbReference type="Proteomes" id="UP000320390">
    <property type="component" value="Chromosome"/>
</dbReference>
<feature type="domain" description="Right handed beta helix" evidence="2">
    <location>
        <begin position="163"/>
        <end position="293"/>
    </location>
</feature>
<reference evidence="3 4" key="1">
    <citation type="submission" date="2019-02" db="EMBL/GenBank/DDBJ databases">
        <title>Deep-cultivation of Planctomycetes and their phenomic and genomic characterization uncovers novel biology.</title>
        <authorList>
            <person name="Wiegand S."/>
            <person name="Jogler M."/>
            <person name="Boedeker C."/>
            <person name="Pinto D."/>
            <person name="Vollmers J."/>
            <person name="Rivas-Marin E."/>
            <person name="Kohn T."/>
            <person name="Peeters S.H."/>
            <person name="Heuer A."/>
            <person name="Rast P."/>
            <person name="Oberbeckmann S."/>
            <person name="Bunk B."/>
            <person name="Jeske O."/>
            <person name="Meyerdierks A."/>
            <person name="Storesund J.E."/>
            <person name="Kallscheuer N."/>
            <person name="Luecker S."/>
            <person name="Lage O.M."/>
            <person name="Pohl T."/>
            <person name="Merkel B.J."/>
            <person name="Hornburger P."/>
            <person name="Mueller R.-W."/>
            <person name="Bruemmer F."/>
            <person name="Labrenz M."/>
            <person name="Spormann A.M."/>
            <person name="Op den Camp H."/>
            <person name="Overmann J."/>
            <person name="Amann R."/>
            <person name="Jetten M.S.M."/>
            <person name="Mascher T."/>
            <person name="Medema M.H."/>
            <person name="Devos D.P."/>
            <person name="Kaster A.-K."/>
            <person name="Ovreas L."/>
            <person name="Rohde M."/>
            <person name="Galperin M.Y."/>
            <person name="Jogler C."/>
        </authorList>
    </citation>
    <scope>NUCLEOTIDE SEQUENCE [LARGE SCALE GENOMIC DNA]</scope>
    <source>
        <strain evidence="3 4">Poly30</strain>
    </source>
</reference>
<sequence length="571" mass="56736" precursor="true">MTARFALAAVAATFLASTASAQTLFADANLTTGANDGSSWSNAFQGPDALQSALAIAVPGNDIFVADGTYVPAAVGARATSFRLANDVRIFGGFAGGETSPDGRPAFGTAVSILSADLAGDDATGGSRAENAYHVVRTGGTNSTAILDGFTLQGGNANGGGSSNDRGGGILCTGGVSPTIRNCVFIDNSCTFGGGAGYVNGSAPRFEGCSFIDNRGGSFGGAFDIAGGGPIVFDGCYFEGNQAARAGALEIFSTANATVVNSVFVGNVATGSSGGGAFWVGSGGTTRIANCTIVGNSSTTQAQGGIRSQGATVNATNCILWDNEGPGGAQASANQVNSAANVTYSIVEGGFAGGAGNLATDPNFVDLANGDFRLALPSPAIDAGDTGPIPAGFAADFDGARRVFDEPGTANTGPGAPIDMGAFEFTTNLGIVFCDPVATNSTGVTGRLDATGSTSLAANDVTLVASRLPLNAFGFFIASRQRGFTPNPAGSTGNLCLGGAIGRYVGPGQIQDSGAAGSFSLTIDVTAIPQPTGLVPAAVGESWSFQAWHRDSLLGFPTSNFTDGVRITFGS</sequence>